<proteinExistence type="predicted"/>
<feature type="compositionally biased region" description="Polar residues" evidence="1">
    <location>
        <begin position="45"/>
        <end position="68"/>
    </location>
</feature>
<feature type="region of interest" description="Disordered" evidence="1">
    <location>
        <begin position="266"/>
        <end position="291"/>
    </location>
</feature>
<feature type="compositionally biased region" description="Low complexity" evidence="1">
    <location>
        <begin position="114"/>
        <end position="142"/>
    </location>
</feature>
<organism evidence="4">
    <name type="scientific">Rodentolepis nana</name>
    <name type="common">Dwarf tapeworm</name>
    <name type="synonym">Hymenolepis nana</name>
    <dbReference type="NCBI Taxonomy" id="102285"/>
    <lineage>
        <taxon>Eukaryota</taxon>
        <taxon>Metazoa</taxon>
        <taxon>Spiralia</taxon>
        <taxon>Lophotrochozoa</taxon>
        <taxon>Platyhelminthes</taxon>
        <taxon>Cestoda</taxon>
        <taxon>Eucestoda</taxon>
        <taxon>Cyclophyllidea</taxon>
        <taxon>Hymenolepididae</taxon>
        <taxon>Rodentolepis</taxon>
    </lineage>
</organism>
<dbReference type="AlphaFoldDB" id="A0A0R3THP6"/>
<accession>A0A0R3THP6</accession>
<feature type="region of interest" description="Disordered" evidence="1">
    <location>
        <begin position="114"/>
        <end position="147"/>
    </location>
</feature>
<name>A0A0R3THP6_RODNA</name>
<reference evidence="2 3" key="2">
    <citation type="submission" date="2018-11" db="EMBL/GenBank/DDBJ databases">
        <authorList>
            <consortium name="Pathogen Informatics"/>
        </authorList>
    </citation>
    <scope>NUCLEOTIDE SEQUENCE [LARGE SCALE GENOMIC DNA]</scope>
</reference>
<evidence type="ECO:0000313" key="3">
    <source>
        <dbReference type="Proteomes" id="UP000278807"/>
    </source>
</evidence>
<feature type="compositionally biased region" description="Low complexity" evidence="1">
    <location>
        <begin position="323"/>
        <end position="335"/>
    </location>
</feature>
<feature type="compositionally biased region" description="Low complexity" evidence="1">
    <location>
        <begin position="379"/>
        <end position="391"/>
    </location>
</feature>
<dbReference type="STRING" id="102285.A0A0R3THP6"/>
<evidence type="ECO:0000256" key="1">
    <source>
        <dbReference type="SAM" id="MobiDB-lite"/>
    </source>
</evidence>
<evidence type="ECO:0000313" key="4">
    <source>
        <dbReference type="WBParaSite" id="HNAJ_0000658701-mRNA-1"/>
    </source>
</evidence>
<evidence type="ECO:0000313" key="2">
    <source>
        <dbReference type="EMBL" id="VDO02443.1"/>
    </source>
</evidence>
<gene>
    <name evidence="2" type="ORF">HNAJ_LOCUS6583</name>
</gene>
<dbReference type="Proteomes" id="UP000278807">
    <property type="component" value="Unassembled WGS sequence"/>
</dbReference>
<dbReference type="EMBL" id="UZAE01007501">
    <property type="protein sequence ID" value="VDO02443.1"/>
    <property type="molecule type" value="Genomic_DNA"/>
</dbReference>
<sequence>AQFLFFILLTCTSNLRRIDHLAYSSLNEHLHSAVATIPVSGESKPPSNQASIALVSESQSKTTSSATTGDKKGEDGLPVSATTTVAPSSTSAIVCKVLPQKQPECSAAAATSSVVTVAPSTRPESSTTFSNSNTSSNNPVSTQLTSNQSLSFRRAPLGDVGDWLCVGKADAPAPLFLNSCNPGKKMDNTMAQEMSSVFMQHQQQSFRQQQQAVAPPQLMNFGLHELTLRNHQGSLRDNYFTAFSGGGNNGSQQRNIYTTQQKGGATGWQTASWQPPPQPAQAAHFEPNGLWPNNYNTPPPQPQTASYVGVIGADRPSTNNSVATQQHQSRLQQQQQHSAVAAAAAQAAAFAAASIYGRGGGVGANGAGQQPYPQPHPQPGGLYAQSQSQQQTPPPHLSFDPNVSTAVSVSNQFIIYFYQMAGVLIVIISPGPDFGASQRVEGTSK</sequence>
<feature type="region of interest" description="Disordered" evidence="1">
    <location>
        <begin position="39"/>
        <end position="83"/>
    </location>
</feature>
<feature type="region of interest" description="Disordered" evidence="1">
    <location>
        <begin position="366"/>
        <end position="399"/>
    </location>
</feature>
<reference evidence="4" key="1">
    <citation type="submission" date="2017-02" db="UniProtKB">
        <authorList>
            <consortium name="WormBaseParasite"/>
        </authorList>
    </citation>
    <scope>IDENTIFICATION</scope>
</reference>
<keyword evidence="3" id="KW-1185">Reference proteome</keyword>
<feature type="region of interest" description="Disordered" evidence="1">
    <location>
        <begin position="313"/>
        <end position="335"/>
    </location>
</feature>
<protein>
    <submittedName>
        <fullName evidence="4">Maternal protein pumilio</fullName>
    </submittedName>
</protein>
<dbReference type="WBParaSite" id="HNAJ_0000658701-mRNA-1">
    <property type="protein sequence ID" value="HNAJ_0000658701-mRNA-1"/>
    <property type="gene ID" value="HNAJ_0000658701"/>
</dbReference>